<evidence type="ECO:0008006" key="2">
    <source>
        <dbReference type="Google" id="ProtNLM"/>
    </source>
</evidence>
<dbReference type="Gene3D" id="2.60.40.10">
    <property type="entry name" value="Immunoglobulins"/>
    <property type="match status" value="1"/>
</dbReference>
<name>A0A6N2T039_9FIRM</name>
<reference evidence="1" key="1">
    <citation type="submission" date="2019-11" db="EMBL/GenBank/DDBJ databases">
        <authorList>
            <person name="Feng L."/>
        </authorList>
    </citation>
    <scope>NUCLEOTIDE SEQUENCE</scope>
    <source>
        <strain evidence="1">AundefinedLFYP135</strain>
    </source>
</reference>
<sequence>MKKILRRAIPLLLALLMILGTVAGALSTLVYAAPVLVFDDSFKGDAELSPQELGSYFDEVGTYSLKITDFSGNKLKITTPSGEEDEIDGFNLLDSDKTLSVKLGNKDYSITKTAGSKWETGDSNKSFSFAKVKQKTVASGSSDPIITYQKASRYQSYSSSSKDENGRDQSSISEITRNRDVNIFLDIVDPNYSYSDNPSSFTDPYIIIQSGSFKQVSEDDVSSNSVNKGTEIRGKTIGSDDNGNVKLSFDIIRLRYTGSGDTLKFTFGYYVDGEKVEYNASVTFPECEEYVKKPDKDDEDEETELDPLVPNIIVENYSYGDTQVTAGQTFPLTITFTNTSPGYDLENIIMKVSTGEGLTIASSSNTYYIAGLNRKDSITRTIDFRALADAKPGSHNVDIEYTFQYIANDARKSSTSKESIAIPVSQVDRFSVNPIEVSPYIYVGEEMSLSVNFVNKGRTVVYNVSAELQCDGVSNNGQKSFVGNMESGSENSADFFITPQEPGTLQGKVVITYEDANMNIKEVSMPFEAMVQGFDYPTEDPGLTPEIPAVNPEEPKKIDGTKIGLGFAGAVITGMTAFVTVKKIKAKRSGDEDEIL</sequence>
<protein>
    <recommendedName>
        <fullName evidence="2">CARDB domain-containing protein</fullName>
    </recommendedName>
</protein>
<organism evidence="1">
    <name type="scientific">uncultured Anaerotruncus sp</name>
    <dbReference type="NCBI Taxonomy" id="905011"/>
    <lineage>
        <taxon>Bacteria</taxon>
        <taxon>Bacillati</taxon>
        <taxon>Bacillota</taxon>
        <taxon>Clostridia</taxon>
        <taxon>Eubacteriales</taxon>
        <taxon>Oscillospiraceae</taxon>
        <taxon>Anaerotruncus</taxon>
        <taxon>environmental samples</taxon>
    </lineage>
</organism>
<dbReference type="PANTHER" id="PTHR35902:SF3">
    <property type="entry name" value="NPCBM-ASSOCIATED, NEW3 DOMAIN OF ALPHA-GALACTOSIDASE"/>
    <property type="match status" value="1"/>
</dbReference>
<dbReference type="PANTHER" id="PTHR35902">
    <property type="entry name" value="S-LAYER DOMAIN-LIKE PROTEIN-RELATED"/>
    <property type="match status" value="1"/>
</dbReference>
<dbReference type="EMBL" id="CACRSL010000003">
    <property type="protein sequence ID" value="VYS98699.1"/>
    <property type="molecule type" value="Genomic_DNA"/>
</dbReference>
<evidence type="ECO:0000313" key="1">
    <source>
        <dbReference type="EMBL" id="VYS98699.1"/>
    </source>
</evidence>
<dbReference type="InterPro" id="IPR013783">
    <property type="entry name" value="Ig-like_fold"/>
</dbReference>
<gene>
    <name evidence="1" type="ORF">AULFYP135_01185</name>
</gene>
<dbReference type="AlphaFoldDB" id="A0A6N2T039"/>
<accession>A0A6N2T039</accession>
<proteinExistence type="predicted"/>